<dbReference type="GO" id="GO:0006820">
    <property type="term" value="P:monoatomic anion transport"/>
    <property type="evidence" value="ECO:0007669"/>
    <property type="project" value="TreeGrafter"/>
</dbReference>
<dbReference type="InterPro" id="IPR020846">
    <property type="entry name" value="MFS_dom"/>
</dbReference>
<gene>
    <name evidence="7" type="ORF">NAV_LOCUS9372</name>
</gene>
<evidence type="ECO:0000256" key="4">
    <source>
        <dbReference type="ARBA" id="ARBA00023136"/>
    </source>
</evidence>
<dbReference type="OrthoDB" id="2985014at2759"/>
<dbReference type="InterPro" id="IPR050382">
    <property type="entry name" value="MFS_Na/Anion_cotransporter"/>
</dbReference>
<keyword evidence="2 5" id="KW-0812">Transmembrane</keyword>
<comment type="subcellular location">
    <subcellularLocation>
        <location evidence="1">Membrane</location>
        <topology evidence="1">Multi-pass membrane protein</topology>
    </subcellularLocation>
</comment>
<dbReference type="PROSITE" id="PS50850">
    <property type="entry name" value="MFS"/>
    <property type="match status" value="1"/>
</dbReference>
<evidence type="ECO:0000256" key="2">
    <source>
        <dbReference type="ARBA" id="ARBA00022692"/>
    </source>
</evidence>
<dbReference type="GO" id="GO:0022857">
    <property type="term" value="F:transmembrane transporter activity"/>
    <property type="evidence" value="ECO:0007669"/>
    <property type="project" value="InterPro"/>
</dbReference>
<evidence type="ECO:0000313" key="8">
    <source>
        <dbReference type="Proteomes" id="UP000276991"/>
    </source>
</evidence>
<dbReference type="EMBL" id="UPTC01003723">
    <property type="protein sequence ID" value="VBB34581.1"/>
    <property type="molecule type" value="Genomic_DNA"/>
</dbReference>
<organism evidence="7 8">
    <name type="scientific">Acanthocheilonema viteae</name>
    <name type="common">Filarial nematode worm</name>
    <name type="synonym">Dipetalonema viteae</name>
    <dbReference type="NCBI Taxonomy" id="6277"/>
    <lineage>
        <taxon>Eukaryota</taxon>
        <taxon>Metazoa</taxon>
        <taxon>Ecdysozoa</taxon>
        <taxon>Nematoda</taxon>
        <taxon>Chromadorea</taxon>
        <taxon>Rhabditida</taxon>
        <taxon>Spirurina</taxon>
        <taxon>Spiruromorpha</taxon>
        <taxon>Filarioidea</taxon>
        <taxon>Onchocercidae</taxon>
        <taxon>Acanthocheilonema</taxon>
    </lineage>
</organism>
<evidence type="ECO:0000256" key="5">
    <source>
        <dbReference type="SAM" id="Phobius"/>
    </source>
</evidence>
<feature type="transmembrane region" description="Helical" evidence="5">
    <location>
        <begin position="12"/>
        <end position="33"/>
    </location>
</feature>
<evidence type="ECO:0000259" key="6">
    <source>
        <dbReference type="PROSITE" id="PS50850"/>
    </source>
</evidence>
<dbReference type="SUPFAM" id="SSF103473">
    <property type="entry name" value="MFS general substrate transporter"/>
    <property type="match status" value="1"/>
</dbReference>
<name>A0A498SLQ6_ACAVI</name>
<feature type="transmembrane region" description="Helical" evidence="5">
    <location>
        <begin position="109"/>
        <end position="129"/>
    </location>
</feature>
<reference evidence="7 8" key="1">
    <citation type="submission" date="2018-08" db="EMBL/GenBank/DDBJ databases">
        <authorList>
            <person name="Laetsch R D."/>
            <person name="Stevens L."/>
            <person name="Kumar S."/>
            <person name="Blaxter L. M."/>
        </authorList>
    </citation>
    <scope>NUCLEOTIDE SEQUENCE [LARGE SCALE GENOMIC DNA]</scope>
</reference>
<evidence type="ECO:0000256" key="3">
    <source>
        <dbReference type="ARBA" id="ARBA00022989"/>
    </source>
</evidence>
<dbReference type="GO" id="GO:0016020">
    <property type="term" value="C:membrane"/>
    <property type="evidence" value="ECO:0007669"/>
    <property type="project" value="UniProtKB-SubCell"/>
</dbReference>
<evidence type="ECO:0000313" key="7">
    <source>
        <dbReference type="EMBL" id="VBB34581.1"/>
    </source>
</evidence>
<sequence length="165" mass="18228">MIGGYLSFRYGPKLVIGFAILISTLLTFISPFAANTNVYFFMIVRIIIGLSQGLVYPSLHSLLARWTPPKETTVLCSIAYSGNQIGNVLVMSISAILCKYGFAGGWPSLYYVIVVIPWLQMLTSAPVWANFAAHWANDFGVYMLTTCLPTFLNDVRGMQITSVII</sequence>
<dbReference type="Proteomes" id="UP000276991">
    <property type="component" value="Unassembled WGS sequence"/>
</dbReference>
<dbReference type="InterPro" id="IPR036259">
    <property type="entry name" value="MFS_trans_sf"/>
</dbReference>
<dbReference type="PANTHER" id="PTHR11662">
    <property type="entry name" value="SOLUTE CARRIER FAMILY 17"/>
    <property type="match status" value="1"/>
</dbReference>
<feature type="transmembrane region" description="Helical" evidence="5">
    <location>
        <begin position="39"/>
        <end position="64"/>
    </location>
</feature>
<proteinExistence type="predicted"/>
<protein>
    <recommendedName>
        <fullName evidence="6">Major facilitator superfamily (MFS) profile domain-containing protein</fullName>
    </recommendedName>
</protein>
<keyword evidence="3 5" id="KW-1133">Transmembrane helix</keyword>
<accession>A0A498SLQ6</accession>
<keyword evidence="4 5" id="KW-0472">Membrane</keyword>
<dbReference type="Pfam" id="PF07690">
    <property type="entry name" value="MFS_1"/>
    <property type="match status" value="1"/>
</dbReference>
<keyword evidence="8" id="KW-1185">Reference proteome</keyword>
<dbReference type="STRING" id="6277.A0A498SLQ6"/>
<dbReference type="PANTHER" id="PTHR11662:SF399">
    <property type="entry name" value="FI19708P1-RELATED"/>
    <property type="match status" value="1"/>
</dbReference>
<evidence type="ECO:0000256" key="1">
    <source>
        <dbReference type="ARBA" id="ARBA00004141"/>
    </source>
</evidence>
<dbReference type="Gene3D" id="1.20.1250.20">
    <property type="entry name" value="MFS general substrate transporter like domains"/>
    <property type="match status" value="1"/>
</dbReference>
<feature type="transmembrane region" description="Helical" evidence="5">
    <location>
        <begin position="85"/>
        <end position="103"/>
    </location>
</feature>
<feature type="domain" description="Major facilitator superfamily (MFS) profile" evidence="6">
    <location>
        <begin position="1"/>
        <end position="165"/>
    </location>
</feature>
<dbReference type="AlphaFoldDB" id="A0A498SLQ6"/>
<dbReference type="InterPro" id="IPR011701">
    <property type="entry name" value="MFS"/>
</dbReference>